<dbReference type="InterPro" id="IPR008538">
    <property type="entry name" value="Uma2"/>
</dbReference>
<feature type="domain" description="Putative restriction endonuclease" evidence="1">
    <location>
        <begin position="17"/>
        <end position="186"/>
    </location>
</feature>
<protein>
    <submittedName>
        <fullName evidence="2">Uma2 family endonuclease</fullName>
    </submittedName>
</protein>
<dbReference type="InterPro" id="IPR011335">
    <property type="entry name" value="Restrct_endonuc-II-like"/>
</dbReference>
<evidence type="ECO:0000313" key="3">
    <source>
        <dbReference type="Proteomes" id="UP000251891"/>
    </source>
</evidence>
<dbReference type="Pfam" id="PF05685">
    <property type="entry name" value="Uma2"/>
    <property type="match status" value="1"/>
</dbReference>
<dbReference type="RefSeq" id="WP_111867310.1">
    <property type="nucleotide sequence ID" value="NZ_QLYX01000005.1"/>
</dbReference>
<comment type="caution">
    <text evidence="2">The sequence shown here is derived from an EMBL/GenBank/DDBJ whole genome shotgun (WGS) entry which is preliminary data.</text>
</comment>
<dbReference type="SUPFAM" id="SSF52980">
    <property type="entry name" value="Restriction endonuclease-like"/>
    <property type="match status" value="1"/>
</dbReference>
<dbReference type="PANTHER" id="PTHR35400:SF3">
    <property type="entry name" value="SLL1072 PROTEIN"/>
    <property type="match status" value="1"/>
</dbReference>
<dbReference type="OrthoDB" id="4537149at2"/>
<dbReference type="AlphaFoldDB" id="A0A365H7A9"/>
<dbReference type="PANTHER" id="PTHR35400">
    <property type="entry name" value="SLR1083 PROTEIN"/>
    <property type="match status" value="1"/>
</dbReference>
<reference evidence="2 3" key="1">
    <citation type="submission" date="2018-06" db="EMBL/GenBank/DDBJ databases">
        <title>Actinomadura craniellae sp. nov. isolated from marine sponge Craniella sp.</title>
        <authorList>
            <person name="Li L."/>
            <person name="Xu Q.H."/>
            <person name="Lin H.W."/>
            <person name="Lu Y.H."/>
        </authorList>
    </citation>
    <scope>NUCLEOTIDE SEQUENCE [LARGE SCALE GENOMIC DNA]</scope>
    <source>
        <strain evidence="2 3">LHW63021</strain>
    </source>
</reference>
<name>A0A365H7A9_9ACTN</name>
<keyword evidence="2" id="KW-0255">Endonuclease</keyword>
<accession>A0A365H7A9</accession>
<dbReference type="Proteomes" id="UP000251891">
    <property type="component" value="Unassembled WGS sequence"/>
</dbReference>
<keyword evidence="2" id="KW-0540">Nuclease</keyword>
<dbReference type="InterPro" id="IPR012296">
    <property type="entry name" value="Nuclease_put_TT1808"/>
</dbReference>
<dbReference type="Gene3D" id="3.90.1570.10">
    <property type="entry name" value="tt1808, chain A"/>
    <property type="match status" value="1"/>
</dbReference>
<evidence type="ECO:0000259" key="1">
    <source>
        <dbReference type="Pfam" id="PF05685"/>
    </source>
</evidence>
<sequence>MRDVARQLPWLDSTLLQEFLTLRAPGGGRAELIDGEVVVSPAPDGACRRTADLVIRQIMGNARTRMDFSCDRGLVLPNGGLLPKNHLIPDEMFAPAELGLFANDTRYLRPEGVALIVEVTPDHTECDREVKRHCYARGGVPLYLLVDRYQRTVVLAGEPGTGDYTTGYCTPFGKPVTLPAPFSLTLDTTGFA</sequence>
<keyword evidence="2" id="KW-0378">Hydrolase</keyword>
<gene>
    <name evidence="2" type="ORF">DPM19_14240</name>
</gene>
<dbReference type="GO" id="GO:0004519">
    <property type="term" value="F:endonuclease activity"/>
    <property type="evidence" value="ECO:0007669"/>
    <property type="project" value="UniProtKB-KW"/>
</dbReference>
<proteinExistence type="predicted"/>
<dbReference type="CDD" id="cd06260">
    <property type="entry name" value="DUF820-like"/>
    <property type="match status" value="1"/>
</dbReference>
<organism evidence="2 3">
    <name type="scientific">Actinomadura craniellae</name>
    <dbReference type="NCBI Taxonomy" id="2231787"/>
    <lineage>
        <taxon>Bacteria</taxon>
        <taxon>Bacillati</taxon>
        <taxon>Actinomycetota</taxon>
        <taxon>Actinomycetes</taxon>
        <taxon>Streptosporangiales</taxon>
        <taxon>Thermomonosporaceae</taxon>
        <taxon>Actinomadura</taxon>
    </lineage>
</organism>
<keyword evidence="3" id="KW-1185">Reference proteome</keyword>
<evidence type="ECO:0000313" key="2">
    <source>
        <dbReference type="EMBL" id="RAY14866.1"/>
    </source>
</evidence>
<dbReference type="EMBL" id="QLYX01000005">
    <property type="protein sequence ID" value="RAY14866.1"/>
    <property type="molecule type" value="Genomic_DNA"/>
</dbReference>